<comment type="subcellular location">
    <subcellularLocation>
        <location evidence="3">Mitochondrion outer membrane</location>
        <topology evidence="3">Peripheral membrane protein</topology>
    </subcellularLocation>
    <subcellularLocation>
        <location evidence="16">Rough endoplasmic reticulum membrane</location>
        <topology evidence="16">Peripheral membrane protein</topology>
    </subcellularLocation>
</comment>
<dbReference type="Pfam" id="PF00454">
    <property type="entry name" value="PI3_PI4_kinase"/>
    <property type="match status" value="1"/>
</dbReference>
<evidence type="ECO:0000256" key="18">
    <source>
        <dbReference type="SAM" id="MobiDB-lite"/>
    </source>
</evidence>
<evidence type="ECO:0000256" key="2">
    <source>
        <dbReference type="ARBA" id="ARBA00001946"/>
    </source>
</evidence>
<dbReference type="PANTHER" id="PTHR10048:SF22">
    <property type="entry name" value="PHOSPHATIDYLINOSITOL 4-KINASE BETA"/>
    <property type="match status" value="1"/>
</dbReference>
<dbReference type="PROSITE" id="PS50290">
    <property type="entry name" value="PI3_4_KINASE_3"/>
    <property type="match status" value="1"/>
</dbReference>
<sequence length="786" mass="88229">MGDSPAAPPLGKSPPEPANSQGNGGGGSSLSVITEGVGELALIDPEVAKKACEEVLEKVKQLHGADGIPNGESCQIRCLDDPPGSRIQEEEEESSNTVRTARKRQNQAKQSWLLRLFESKLFDISMAISYLYNSKEPGVQAYIGNRLFCFRNEEVDFYLPQLLNMYIHMDEDVGDAIKPYIVHRCRQSVDFSLQCALLLGAYSSDMHISTQRHSRGTKLRRLILSDELKPAARKRELGGAVPAAGPDTGLSPSKRTHQRSKSDATVSISLSSNLKRTASNPKVESEEEPVRLAPEREFIKSLMAIGKRLATLPTKEQKTQRLISELSLLNHKLPARAWLPTAAFEHHVVRVPHSQAVVLNSKDKAPYLIYVEVLECDNFDTANVPARIPENRIRSTRSAENLPECGMGPEQRAGSFSTVPNYDNDDEAWSVDDIVELQVELPEMHTNSCDNISQFSVDSITSQESREPVFIAAGDIRRRLSEQLAHTPTSFRRDPEDPSAVALKEPWQEKVRRIREASPYGHLPSWRLLSVIVKCGDDLRQELLAFQVLKQLQSIWEQERVPLWIKPYKILVISADSGMIEPVLSAVSIHQIKKQSQLSLLDYFLQEHGSYNSESFLSAQRNFVRSCAGYSLVCYLLQVKDRHNGNILLDADGHIIHIDFGFILSSSPRNLGFETSAFKLTTEFVDVMGGLDGDMFNYYKMLMLQGLIAARKHMDRVVQIVEIMQQGSQLPCFHGSSTIRHLKERFHMNLTEEQLQLLVEQMVDGSMRSITTKLYDGFQYLTNGIM</sequence>
<dbReference type="Pfam" id="PF21245">
    <property type="entry name" value="PI4KB-PIK1_PIK"/>
    <property type="match status" value="1"/>
</dbReference>
<dbReference type="PROSITE" id="PS51545">
    <property type="entry name" value="PIK_HELICAL"/>
    <property type="match status" value="1"/>
</dbReference>
<dbReference type="InterPro" id="IPR000403">
    <property type="entry name" value="PI3/4_kinase_cat_dom"/>
</dbReference>
<dbReference type="CDD" id="cd05168">
    <property type="entry name" value="PI4Kc_III_beta"/>
    <property type="match status" value="1"/>
</dbReference>
<keyword evidence="8" id="KW-0418">Kinase</keyword>
<feature type="region of interest" description="Disordered" evidence="18">
    <location>
        <begin position="235"/>
        <end position="289"/>
    </location>
</feature>
<name>A0A8C3E362_CORMO</name>
<keyword evidence="9" id="KW-1000">Mitochondrion outer membrane</keyword>
<organism evidence="19 20">
    <name type="scientific">Corvus moneduloides</name>
    <name type="common">New Caledonian crow</name>
    <dbReference type="NCBI Taxonomy" id="1196302"/>
    <lineage>
        <taxon>Eukaryota</taxon>
        <taxon>Metazoa</taxon>
        <taxon>Chordata</taxon>
        <taxon>Craniata</taxon>
        <taxon>Vertebrata</taxon>
        <taxon>Euteleostomi</taxon>
        <taxon>Archelosauria</taxon>
        <taxon>Archosauria</taxon>
        <taxon>Dinosauria</taxon>
        <taxon>Saurischia</taxon>
        <taxon>Theropoda</taxon>
        <taxon>Coelurosauria</taxon>
        <taxon>Aves</taxon>
        <taxon>Neognathae</taxon>
        <taxon>Neoaves</taxon>
        <taxon>Telluraves</taxon>
        <taxon>Australaves</taxon>
        <taxon>Passeriformes</taxon>
        <taxon>Corvoidea</taxon>
        <taxon>Corvidae</taxon>
        <taxon>Corvus</taxon>
    </lineage>
</organism>
<dbReference type="GO" id="GO:0048015">
    <property type="term" value="P:phosphatidylinositol-mediated signaling"/>
    <property type="evidence" value="ECO:0007669"/>
    <property type="project" value="TreeGrafter"/>
</dbReference>
<dbReference type="InterPro" id="IPR001263">
    <property type="entry name" value="PI3K_accessory_dom"/>
</dbReference>
<dbReference type="CTD" id="5298"/>
<evidence type="ECO:0000256" key="1">
    <source>
        <dbReference type="ARBA" id="ARBA00001936"/>
    </source>
</evidence>
<comment type="cofactor">
    <cofactor evidence="1">
        <name>Mn(2+)</name>
        <dbReference type="ChEBI" id="CHEBI:29035"/>
    </cofactor>
</comment>
<evidence type="ECO:0000256" key="17">
    <source>
        <dbReference type="ARBA" id="ARBA00039877"/>
    </source>
</evidence>
<comment type="cofactor">
    <cofactor evidence="2">
        <name>Mg(2+)</name>
        <dbReference type="ChEBI" id="CHEBI:18420"/>
    </cofactor>
</comment>
<reference evidence="19" key="3">
    <citation type="submission" date="2025-09" db="UniProtKB">
        <authorList>
            <consortium name="Ensembl"/>
        </authorList>
    </citation>
    <scope>IDENTIFICATION</scope>
</reference>
<evidence type="ECO:0000256" key="7">
    <source>
        <dbReference type="ARBA" id="ARBA00022741"/>
    </source>
</evidence>
<dbReference type="Ensembl" id="ENSCMUT00000016041.2">
    <property type="protein sequence ID" value="ENSCMUP00000014923.2"/>
    <property type="gene ID" value="ENSCMUG00000009331.2"/>
</dbReference>
<dbReference type="Gene3D" id="1.10.1070.11">
    <property type="entry name" value="Phosphatidylinositol 3-/4-kinase, catalytic domain"/>
    <property type="match status" value="1"/>
</dbReference>
<dbReference type="InterPro" id="IPR011009">
    <property type="entry name" value="Kinase-like_dom_sf"/>
</dbReference>
<keyword evidence="11" id="KW-0067">ATP-binding</keyword>
<dbReference type="InterPro" id="IPR015433">
    <property type="entry name" value="PI3/4_kinase"/>
</dbReference>
<feature type="compositionally biased region" description="Polar residues" evidence="18">
    <location>
        <begin position="263"/>
        <end position="282"/>
    </location>
</feature>
<evidence type="ECO:0000256" key="14">
    <source>
        <dbReference type="ARBA" id="ARBA00023136"/>
    </source>
</evidence>
<feature type="region of interest" description="Disordered" evidence="18">
    <location>
        <begin position="1"/>
        <end position="31"/>
    </location>
</feature>
<dbReference type="SMART" id="SM00146">
    <property type="entry name" value="PI3Kc"/>
    <property type="match status" value="1"/>
</dbReference>
<evidence type="ECO:0000256" key="6">
    <source>
        <dbReference type="ARBA" id="ARBA00022679"/>
    </source>
</evidence>
<evidence type="ECO:0000256" key="3">
    <source>
        <dbReference type="ARBA" id="ARBA00004450"/>
    </source>
</evidence>
<dbReference type="InterPro" id="IPR036940">
    <property type="entry name" value="PI3/4_kinase_cat_sf"/>
</dbReference>
<evidence type="ECO:0000256" key="10">
    <source>
        <dbReference type="ARBA" id="ARBA00022824"/>
    </source>
</evidence>
<evidence type="ECO:0000256" key="4">
    <source>
        <dbReference type="ARBA" id="ARBA00006209"/>
    </source>
</evidence>
<evidence type="ECO:0000256" key="8">
    <source>
        <dbReference type="ARBA" id="ARBA00022777"/>
    </source>
</evidence>
<dbReference type="PROSITE" id="PS00915">
    <property type="entry name" value="PI3_4_KINASE_1"/>
    <property type="match status" value="1"/>
</dbReference>
<dbReference type="Gene3D" id="3.30.1010.10">
    <property type="entry name" value="Phosphatidylinositol 3-kinase Catalytic Subunit, Chain A, domain 4"/>
    <property type="match status" value="1"/>
</dbReference>
<keyword evidence="7" id="KW-0547">Nucleotide-binding</keyword>
<dbReference type="AlphaFoldDB" id="A0A8C3E362"/>
<dbReference type="GeneID" id="116436419"/>
<comment type="similarity">
    <text evidence="4">Belongs to the PI3/PI4-kinase family. Type III PI4K subfamily.</text>
</comment>
<dbReference type="InterPro" id="IPR018936">
    <property type="entry name" value="PI3/4_kinase_CS"/>
</dbReference>
<comment type="catalytic activity">
    <reaction evidence="15">
        <text>a 1,2-diacyl-sn-glycero-3-phospho-(1D-myo-inositol) + ATP = a 1,2-diacyl-sn-glycero-3-phospho-(1D-myo-inositol 4-phosphate) + ADP + H(+)</text>
        <dbReference type="Rhea" id="RHEA:19877"/>
        <dbReference type="ChEBI" id="CHEBI:15378"/>
        <dbReference type="ChEBI" id="CHEBI:30616"/>
        <dbReference type="ChEBI" id="CHEBI:57880"/>
        <dbReference type="ChEBI" id="CHEBI:58178"/>
        <dbReference type="ChEBI" id="CHEBI:456216"/>
        <dbReference type="EC" id="2.7.1.67"/>
    </reaction>
    <physiologicalReaction direction="left-to-right" evidence="15">
        <dbReference type="Rhea" id="RHEA:19878"/>
    </physiologicalReaction>
</comment>
<dbReference type="FunFam" id="3.30.1010.10:FF:000031">
    <property type="entry name" value="Phosphatidylinositol 4-kinase beta"/>
    <property type="match status" value="1"/>
</dbReference>
<dbReference type="GO" id="GO:0004430">
    <property type="term" value="F:1-phosphatidylinositol 4-kinase activity"/>
    <property type="evidence" value="ECO:0007669"/>
    <property type="project" value="UniProtKB-EC"/>
</dbReference>
<dbReference type="OMA" id="HKLANCN"/>
<feature type="region of interest" description="Disordered" evidence="18">
    <location>
        <begin position="79"/>
        <end position="102"/>
    </location>
</feature>
<evidence type="ECO:0000313" key="20">
    <source>
        <dbReference type="Proteomes" id="UP000694553"/>
    </source>
</evidence>
<evidence type="ECO:0000256" key="15">
    <source>
        <dbReference type="ARBA" id="ARBA00036767"/>
    </source>
</evidence>
<keyword evidence="6" id="KW-0808">Transferase</keyword>
<evidence type="ECO:0000256" key="5">
    <source>
        <dbReference type="ARBA" id="ARBA00012169"/>
    </source>
</evidence>
<accession>A0A8C3E362</accession>
<dbReference type="RefSeq" id="XP_031949423.1">
    <property type="nucleotide sequence ID" value="XM_032093532.1"/>
</dbReference>
<dbReference type="SUPFAM" id="SSF56112">
    <property type="entry name" value="Protein kinase-like (PK-like)"/>
    <property type="match status" value="1"/>
</dbReference>
<proteinExistence type="inferred from homology"/>
<dbReference type="GO" id="GO:0005741">
    <property type="term" value="C:mitochondrial outer membrane"/>
    <property type="evidence" value="ECO:0007669"/>
    <property type="project" value="UniProtKB-SubCell"/>
</dbReference>
<feature type="compositionally biased region" description="Pro residues" evidence="18">
    <location>
        <begin position="1"/>
        <end position="17"/>
    </location>
</feature>
<reference evidence="20" key="1">
    <citation type="submission" date="2019-10" db="EMBL/GenBank/DDBJ databases">
        <title>Corvus moneduloides (New Caledonian crow) genome, bCorMon1, primary haplotype.</title>
        <authorList>
            <person name="Rutz C."/>
            <person name="Fungtammasan C."/>
            <person name="Mountcastle J."/>
            <person name="Formenti G."/>
            <person name="Chow W."/>
            <person name="Howe K."/>
            <person name="Steele M.P."/>
            <person name="Fernandes J."/>
            <person name="Gilbert M.T.P."/>
            <person name="Fedrigo O."/>
            <person name="Jarvis E.D."/>
            <person name="Gemmell N."/>
        </authorList>
    </citation>
    <scope>NUCLEOTIDE SEQUENCE [LARGE SCALE GENOMIC DNA]</scope>
</reference>
<evidence type="ECO:0000256" key="12">
    <source>
        <dbReference type="ARBA" id="ARBA00023098"/>
    </source>
</evidence>
<evidence type="ECO:0000313" key="19">
    <source>
        <dbReference type="Ensembl" id="ENSCMUP00000014923.2"/>
    </source>
</evidence>
<evidence type="ECO:0000256" key="13">
    <source>
        <dbReference type="ARBA" id="ARBA00023128"/>
    </source>
</evidence>
<reference evidence="19" key="2">
    <citation type="submission" date="2025-08" db="UniProtKB">
        <authorList>
            <consortium name="Ensembl"/>
        </authorList>
    </citation>
    <scope>IDENTIFICATION</scope>
</reference>
<dbReference type="InterPro" id="IPR057754">
    <property type="entry name" value="PI4-kinase_beta/PIK1_cat"/>
</dbReference>
<keyword evidence="12" id="KW-0443">Lipid metabolism</keyword>
<keyword evidence="14" id="KW-0472">Membrane</keyword>
<dbReference type="EC" id="2.7.1.67" evidence="5"/>
<evidence type="ECO:0000256" key="16">
    <source>
        <dbReference type="ARBA" id="ARBA00037860"/>
    </source>
</evidence>
<dbReference type="GO" id="GO:0005524">
    <property type="term" value="F:ATP binding"/>
    <property type="evidence" value="ECO:0007669"/>
    <property type="project" value="UniProtKB-KW"/>
</dbReference>
<keyword evidence="13" id="KW-0496">Mitochondrion</keyword>
<accession>A0A8U7NSU3</accession>
<evidence type="ECO:0000256" key="9">
    <source>
        <dbReference type="ARBA" id="ARBA00022787"/>
    </source>
</evidence>
<dbReference type="PROSITE" id="PS00916">
    <property type="entry name" value="PI3_4_KINASE_2"/>
    <property type="match status" value="1"/>
</dbReference>
<dbReference type="FunFam" id="1.10.1070.11:FF:000004">
    <property type="entry name" value="Phosphatidylinositol 4-kinase, catalytic, beta"/>
    <property type="match status" value="1"/>
</dbReference>
<keyword evidence="20" id="KW-1185">Reference proteome</keyword>
<dbReference type="GO" id="GO:0046854">
    <property type="term" value="P:phosphatidylinositol phosphate biosynthetic process"/>
    <property type="evidence" value="ECO:0007669"/>
    <property type="project" value="InterPro"/>
</dbReference>
<dbReference type="GO" id="GO:0030867">
    <property type="term" value="C:rough endoplasmic reticulum membrane"/>
    <property type="evidence" value="ECO:0007669"/>
    <property type="project" value="UniProtKB-SubCell"/>
</dbReference>
<dbReference type="PANTHER" id="PTHR10048">
    <property type="entry name" value="PHOSPHATIDYLINOSITOL KINASE"/>
    <property type="match status" value="1"/>
</dbReference>
<dbReference type="InterPro" id="IPR049160">
    <property type="entry name" value="PI4KB-PIK1_PIK"/>
</dbReference>
<dbReference type="Proteomes" id="UP000694553">
    <property type="component" value="Unassembled WGS sequence"/>
</dbReference>
<dbReference type="CDD" id="cd22246">
    <property type="entry name" value="PI4KB_NTD"/>
    <property type="match status" value="1"/>
</dbReference>
<gene>
    <name evidence="19" type="primary">PI4KB</name>
</gene>
<keyword evidence="10" id="KW-0256">Endoplasmic reticulum</keyword>
<evidence type="ECO:0000256" key="11">
    <source>
        <dbReference type="ARBA" id="ARBA00022840"/>
    </source>
</evidence>
<protein>
    <recommendedName>
        <fullName evidence="17">Phosphatidylinositol 4-kinase beta</fullName>
        <ecNumber evidence="5">2.7.1.67</ecNumber>
    </recommendedName>
</protein>